<reference evidence="4 5" key="1">
    <citation type="submission" date="2020-05" db="EMBL/GenBank/DDBJ databases">
        <authorList>
            <person name="Khan S.A."/>
            <person name="Jeon C.O."/>
            <person name="Chun B.H."/>
        </authorList>
    </citation>
    <scope>NUCLEOTIDE SEQUENCE [LARGE SCALE GENOMIC DNA]</scope>
    <source>
        <strain evidence="4 5">S1162</strain>
    </source>
</reference>
<proteinExistence type="predicted"/>
<feature type="domain" description="HTH tetR-type" evidence="3">
    <location>
        <begin position="9"/>
        <end position="45"/>
    </location>
</feature>
<gene>
    <name evidence="4" type="ORF">HK413_10255</name>
</gene>
<accession>A0ABX1W5Z1</accession>
<evidence type="ECO:0000256" key="2">
    <source>
        <dbReference type="PROSITE-ProRule" id="PRU00335"/>
    </source>
</evidence>
<evidence type="ECO:0000256" key="1">
    <source>
        <dbReference type="ARBA" id="ARBA00023125"/>
    </source>
</evidence>
<evidence type="ECO:0000259" key="3">
    <source>
        <dbReference type="PROSITE" id="PS50977"/>
    </source>
</evidence>
<dbReference type="RefSeq" id="WP_175270091.1">
    <property type="nucleotide sequence ID" value="NZ_JABFCR010000045.1"/>
</dbReference>
<comment type="caution">
    <text evidence="4">The sequence shown here is derived from an EMBL/GenBank/DDBJ whole genome shotgun (WGS) entry which is preliminary data.</text>
</comment>
<name>A0ABX1W5Z1_9SPHI</name>
<dbReference type="InterPro" id="IPR001647">
    <property type="entry name" value="HTH_TetR"/>
</dbReference>
<dbReference type="EMBL" id="JABFCR010000045">
    <property type="protein sequence ID" value="NNU34415.1"/>
    <property type="molecule type" value="Genomic_DNA"/>
</dbReference>
<comment type="caution">
    <text evidence="2">Lacks conserved residue(s) required for the propagation of feature annotation.</text>
</comment>
<dbReference type="InterPro" id="IPR009057">
    <property type="entry name" value="Homeodomain-like_sf"/>
</dbReference>
<dbReference type="Gene3D" id="1.10.10.60">
    <property type="entry name" value="Homeodomain-like"/>
    <property type="match status" value="1"/>
</dbReference>
<protein>
    <submittedName>
        <fullName evidence="4">TetR/AcrR family transcriptional regulator</fullName>
    </submittedName>
</protein>
<evidence type="ECO:0000313" key="5">
    <source>
        <dbReference type="Proteomes" id="UP000566071"/>
    </source>
</evidence>
<keyword evidence="5" id="KW-1185">Reference proteome</keyword>
<dbReference type="PROSITE" id="PS50977">
    <property type="entry name" value="HTH_TETR_2"/>
    <property type="match status" value="1"/>
</dbReference>
<sequence length="45" mass="4915">MIDDIKNKELTKRKLVEAVGQVLKSEGYDGLGVNRIAKQAGVSKN</sequence>
<dbReference type="SUPFAM" id="SSF46689">
    <property type="entry name" value="Homeodomain-like"/>
    <property type="match status" value="1"/>
</dbReference>
<dbReference type="Proteomes" id="UP000566071">
    <property type="component" value="Unassembled WGS sequence"/>
</dbReference>
<dbReference type="Pfam" id="PF00440">
    <property type="entry name" value="TetR_N"/>
    <property type="match status" value="1"/>
</dbReference>
<evidence type="ECO:0000313" key="4">
    <source>
        <dbReference type="EMBL" id="NNU34415.1"/>
    </source>
</evidence>
<keyword evidence="1 2" id="KW-0238">DNA-binding</keyword>
<organism evidence="4 5">
    <name type="scientific">Mucilaginibacter humi</name>
    <dbReference type="NCBI Taxonomy" id="2732510"/>
    <lineage>
        <taxon>Bacteria</taxon>
        <taxon>Pseudomonadati</taxon>
        <taxon>Bacteroidota</taxon>
        <taxon>Sphingobacteriia</taxon>
        <taxon>Sphingobacteriales</taxon>
        <taxon>Sphingobacteriaceae</taxon>
        <taxon>Mucilaginibacter</taxon>
    </lineage>
</organism>